<dbReference type="AlphaFoldDB" id="A0A9P7RZW6"/>
<name>A0A9P7RZW6_9AGAR</name>
<keyword evidence="3" id="KW-1185">Reference proteome</keyword>
<gene>
    <name evidence="2" type="ORF">E1B28_009149</name>
</gene>
<dbReference type="Proteomes" id="UP001049176">
    <property type="component" value="Chromosome 5"/>
</dbReference>
<comment type="caution">
    <text evidence="2">The sequence shown here is derived from an EMBL/GenBank/DDBJ whole genome shotgun (WGS) entry which is preliminary data.</text>
</comment>
<organism evidence="2 3">
    <name type="scientific">Marasmius oreades</name>
    <name type="common">fairy-ring Marasmius</name>
    <dbReference type="NCBI Taxonomy" id="181124"/>
    <lineage>
        <taxon>Eukaryota</taxon>
        <taxon>Fungi</taxon>
        <taxon>Dikarya</taxon>
        <taxon>Basidiomycota</taxon>
        <taxon>Agaricomycotina</taxon>
        <taxon>Agaricomycetes</taxon>
        <taxon>Agaricomycetidae</taxon>
        <taxon>Agaricales</taxon>
        <taxon>Marasmiineae</taxon>
        <taxon>Marasmiaceae</taxon>
        <taxon>Marasmius</taxon>
    </lineage>
</organism>
<dbReference type="GeneID" id="66078225"/>
<feature type="transmembrane region" description="Helical" evidence="1">
    <location>
        <begin position="198"/>
        <end position="223"/>
    </location>
</feature>
<reference evidence="2" key="1">
    <citation type="journal article" date="2021" name="Genome Biol. Evol.">
        <title>The assembled and annotated genome of the fairy-ring fungus Marasmius oreades.</title>
        <authorList>
            <person name="Hiltunen M."/>
            <person name="Ament-Velasquez S.L."/>
            <person name="Johannesson H."/>
        </authorList>
    </citation>
    <scope>NUCLEOTIDE SEQUENCE</scope>
    <source>
        <strain evidence="2">03SP1</strain>
    </source>
</reference>
<keyword evidence="1" id="KW-0472">Membrane</keyword>
<keyword evidence="1" id="KW-1133">Transmembrane helix</keyword>
<sequence length="266" mass="28930">MQTWGQSRNAVAEFRSATSTESGNTPSFKNIHNDDGMLAWNSTLSMISCLMNAVADSMLIHRCYVIWNSNVFVLYPLIFATVILNGFDLGCILAGTVGLTQSTPGQADSRLLSRVLTANNAVIIVISLFQIVLTFMTGGRIWWIGRKARQLLGRPTPNSTDFATIVAIVVESGLLYASTLLVFFIIERVLNPGLRGEISLNFGIVVTLMSGIAPTLIIVRAAYGKSVDTVHQMSTMLHFADAIPEPNNSAGLRIDGLPVIIDLENR</sequence>
<evidence type="ECO:0000256" key="1">
    <source>
        <dbReference type="SAM" id="Phobius"/>
    </source>
</evidence>
<accession>A0A9P7RZW6</accession>
<feature type="transmembrane region" description="Helical" evidence="1">
    <location>
        <begin position="72"/>
        <end position="100"/>
    </location>
</feature>
<keyword evidence="1" id="KW-0812">Transmembrane</keyword>
<protein>
    <submittedName>
        <fullName evidence="2">Uncharacterized protein</fullName>
    </submittedName>
</protein>
<dbReference type="EMBL" id="CM032185">
    <property type="protein sequence ID" value="KAG7092834.1"/>
    <property type="molecule type" value="Genomic_DNA"/>
</dbReference>
<evidence type="ECO:0000313" key="3">
    <source>
        <dbReference type="Proteomes" id="UP001049176"/>
    </source>
</evidence>
<dbReference type="KEGG" id="more:E1B28_009149"/>
<feature type="transmembrane region" description="Helical" evidence="1">
    <location>
        <begin position="120"/>
        <end position="142"/>
    </location>
</feature>
<proteinExistence type="predicted"/>
<dbReference type="OrthoDB" id="2935534at2759"/>
<evidence type="ECO:0000313" key="2">
    <source>
        <dbReference type="EMBL" id="KAG7092834.1"/>
    </source>
</evidence>
<dbReference type="RefSeq" id="XP_043009304.1">
    <property type="nucleotide sequence ID" value="XM_043154017.1"/>
</dbReference>
<feature type="transmembrane region" description="Helical" evidence="1">
    <location>
        <begin position="162"/>
        <end position="186"/>
    </location>
</feature>